<name>A0AAE2CW66_9LAMI</name>
<sequence length="650" mass="69562">MATTVAAVTPPTLTAEASPSAVAPSPEELEDLTPVTNHPSDTPPQSQELETLTPAVPSPPLFINSIAELKGLSAAISAFQECYEDLHNHLDSIKAAISSKLPPETPEGTSLVAPSSSSKPDVCEEIVLQKQQQEQNPPKSELEGLCKMMCSRGIRKYLASNLSILPKLREEVPKALKLAPNPPKLVLECLGKFFLQGSKAFTRNSPMIPAREASILILECFLLMMGMDITNEKDNGVLDIEKAVREEAETAALAWRKRLVFEGGVAKASQIDARGLLLFVACFGVPASFKREDIRDLVISANAKEIVGVLLKSQMLMKKIPEIVEGMIKNKMEIDAVDIAYTFGLEERFNPQTVLTSFLRESKESWKKPKKGSQGSAAALNEANKKQLAALKSITKCLERHNTDPAKLLPGWQINEKIATLEKDIAEFDRKSGEKAAHKRKASEAETSKKSKTQEGKRSRIIGHGPQQHKVAGHVDSRRNLLDSGLPGHASTYSASPSVVYGGPSAGLLPESMIPPGLGAGMSASHGGILSAGSYAGVHGGVLVDAAGHVMNRASHPYAWQGDSTINERYAGQPSLGLTSLYRASTSVEGFAGAPNTSSVGHVSRGSAADLYQFADTVVESESYPSSVPRSVGGLPAAVPAHHSSYLYQV</sequence>
<evidence type="ECO:0000256" key="6">
    <source>
        <dbReference type="SAM" id="MobiDB-lite"/>
    </source>
</evidence>
<gene>
    <name evidence="7" type="ORF">Salat_0006900</name>
</gene>
<dbReference type="GO" id="GO:0009908">
    <property type="term" value="P:flower development"/>
    <property type="evidence" value="ECO:0007669"/>
    <property type="project" value="UniProtKB-KW"/>
</dbReference>
<keyword evidence="3 5" id="KW-0221">Differentiation</keyword>
<evidence type="ECO:0000313" key="8">
    <source>
        <dbReference type="Proteomes" id="UP001293254"/>
    </source>
</evidence>
<feature type="compositionally biased region" description="Basic and acidic residues" evidence="6">
    <location>
        <begin position="430"/>
        <end position="458"/>
    </location>
</feature>
<keyword evidence="4 5" id="KW-0287">Flowering</keyword>
<reference evidence="7" key="2">
    <citation type="journal article" date="2024" name="Plant">
        <title>Genomic evolution and insights into agronomic trait innovations of Sesamum species.</title>
        <authorList>
            <person name="Miao H."/>
            <person name="Wang L."/>
            <person name="Qu L."/>
            <person name="Liu H."/>
            <person name="Sun Y."/>
            <person name="Le M."/>
            <person name="Wang Q."/>
            <person name="Wei S."/>
            <person name="Zheng Y."/>
            <person name="Lin W."/>
            <person name="Duan Y."/>
            <person name="Cao H."/>
            <person name="Xiong S."/>
            <person name="Wang X."/>
            <person name="Wei L."/>
            <person name="Li C."/>
            <person name="Ma Q."/>
            <person name="Ju M."/>
            <person name="Zhao R."/>
            <person name="Li G."/>
            <person name="Mu C."/>
            <person name="Tian Q."/>
            <person name="Mei H."/>
            <person name="Zhang T."/>
            <person name="Gao T."/>
            <person name="Zhang H."/>
        </authorList>
    </citation>
    <scope>NUCLEOTIDE SEQUENCE</scope>
    <source>
        <strain evidence="7">3651</strain>
    </source>
</reference>
<organism evidence="7 8">
    <name type="scientific">Sesamum alatum</name>
    <dbReference type="NCBI Taxonomy" id="300844"/>
    <lineage>
        <taxon>Eukaryota</taxon>
        <taxon>Viridiplantae</taxon>
        <taxon>Streptophyta</taxon>
        <taxon>Embryophyta</taxon>
        <taxon>Tracheophyta</taxon>
        <taxon>Spermatophyta</taxon>
        <taxon>Magnoliopsida</taxon>
        <taxon>eudicotyledons</taxon>
        <taxon>Gunneridae</taxon>
        <taxon>Pentapetalae</taxon>
        <taxon>asterids</taxon>
        <taxon>lamiids</taxon>
        <taxon>Lamiales</taxon>
        <taxon>Pedaliaceae</taxon>
        <taxon>Sesamum</taxon>
    </lineage>
</organism>
<evidence type="ECO:0000313" key="7">
    <source>
        <dbReference type="EMBL" id="KAK4436730.1"/>
    </source>
</evidence>
<evidence type="ECO:0000256" key="5">
    <source>
        <dbReference type="RuleBase" id="RU364012"/>
    </source>
</evidence>
<keyword evidence="2 5" id="KW-0217">Developmental protein</keyword>
<comment type="caution">
    <text evidence="7">The sequence shown here is derived from an EMBL/GenBank/DDBJ whole genome shotgun (WGS) entry which is preliminary data.</text>
</comment>
<dbReference type="Proteomes" id="UP001293254">
    <property type="component" value="Unassembled WGS sequence"/>
</dbReference>
<evidence type="ECO:0000256" key="1">
    <source>
        <dbReference type="ARBA" id="ARBA00008956"/>
    </source>
</evidence>
<feature type="compositionally biased region" description="Polar residues" evidence="6">
    <location>
        <begin position="34"/>
        <end position="50"/>
    </location>
</feature>
<reference evidence="7" key="1">
    <citation type="submission" date="2020-06" db="EMBL/GenBank/DDBJ databases">
        <authorList>
            <person name="Li T."/>
            <person name="Hu X."/>
            <person name="Zhang T."/>
            <person name="Song X."/>
            <person name="Zhang H."/>
            <person name="Dai N."/>
            <person name="Sheng W."/>
            <person name="Hou X."/>
            <person name="Wei L."/>
        </authorList>
    </citation>
    <scope>NUCLEOTIDE SEQUENCE</scope>
    <source>
        <strain evidence="7">3651</strain>
        <tissue evidence="7">Leaf</tissue>
    </source>
</reference>
<evidence type="ECO:0000256" key="2">
    <source>
        <dbReference type="ARBA" id="ARBA00022473"/>
    </source>
</evidence>
<dbReference type="InterPro" id="IPR012474">
    <property type="entry name" value="Frigida"/>
</dbReference>
<dbReference type="EMBL" id="JACGWO010000001">
    <property type="protein sequence ID" value="KAK4436730.1"/>
    <property type="molecule type" value="Genomic_DNA"/>
</dbReference>
<feature type="compositionally biased region" description="Low complexity" evidence="6">
    <location>
        <begin position="1"/>
        <end position="26"/>
    </location>
</feature>
<dbReference type="GO" id="GO:0030154">
    <property type="term" value="P:cell differentiation"/>
    <property type="evidence" value="ECO:0007669"/>
    <property type="project" value="UniProtKB-KW"/>
</dbReference>
<evidence type="ECO:0000256" key="4">
    <source>
        <dbReference type="ARBA" id="ARBA00023089"/>
    </source>
</evidence>
<dbReference type="PANTHER" id="PTHR31791:SF49">
    <property type="entry name" value="INACTIVE PROTEIN FRIGIDA"/>
    <property type="match status" value="1"/>
</dbReference>
<protein>
    <recommendedName>
        <fullName evidence="5">FRIGIDA-like protein</fullName>
    </recommendedName>
</protein>
<dbReference type="Pfam" id="PF07899">
    <property type="entry name" value="Frigida"/>
    <property type="match status" value="1"/>
</dbReference>
<dbReference type="PANTHER" id="PTHR31791">
    <property type="entry name" value="FRIGIDA-LIKE PROTEIN 3-RELATED"/>
    <property type="match status" value="1"/>
</dbReference>
<dbReference type="AlphaFoldDB" id="A0AAE2CW66"/>
<comment type="similarity">
    <text evidence="1 5">Belongs to the Frigida family.</text>
</comment>
<evidence type="ECO:0000256" key="3">
    <source>
        <dbReference type="ARBA" id="ARBA00022782"/>
    </source>
</evidence>
<feature type="region of interest" description="Disordered" evidence="6">
    <location>
        <begin position="430"/>
        <end position="473"/>
    </location>
</feature>
<accession>A0AAE2CW66</accession>
<keyword evidence="8" id="KW-1185">Reference proteome</keyword>
<feature type="region of interest" description="Disordered" evidence="6">
    <location>
        <begin position="1"/>
        <end position="56"/>
    </location>
</feature>
<proteinExistence type="inferred from homology"/>